<dbReference type="AlphaFoldDB" id="A0A3B7ML68"/>
<dbReference type="PANTHER" id="PTHR15032">
    <property type="entry name" value="N-ACYL-PHOSPHATIDYLETHANOLAMINE-HYDROLYZING PHOSPHOLIPASE D"/>
    <property type="match status" value="1"/>
</dbReference>
<dbReference type="InterPro" id="IPR036866">
    <property type="entry name" value="RibonucZ/Hydroxyglut_hydro"/>
</dbReference>
<dbReference type="Proteomes" id="UP000263900">
    <property type="component" value="Chromosome"/>
</dbReference>
<dbReference type="OrthoDB" id="9805728at2"/>
<dbReference type="SUPFAM" id="SSF56281">
    <property type="entry name" value="Metallo-hydrolase/oxidoreductase"/>
    <property type="match status" value="1"/>
</dbReference>
<dbReference type="PANTHER" id="PTHR15032:SF4">
    <property type="entry name" value="N-ACYL-PHOSPHATIDYLETHANOLAMINE-HYDROLYZING PHOSPHOLIPASE D"/>
    <property type="match status" value="1"/>
</dbReference>
<organism evidence="2 3">
    <name type="scientific">Paraflavitalea soli</name>
    <dbReference type="NCBI Taxonomy" id="2315862"/>
    <lineage>
        <taxon>Bacteria</taxon>
        <taxon>Pseudomonadati</taxon>
        <taxon>Bacteroidota</taxon>
        <taxon>Chitinophagia</taxon>
        <taxon>Chitinophagales</taxon>
        <taxon>Chitinophagaceae</taxon>
        <taxon>Paraflavitalea</taxon>
    </lineage>
</organism>
<dbReference type="Gene3D" id="3.60.15.10">
    <property type="entry name" value="Ribonuclease Z/Hydroxyacylglutathione hydrolase-like"/>
    <property type="match status" value="1"/>
</dbReference>
<keyword evidence="3" id="KW-1185">Reference proteome</keyword>
<dbReference type="GO" id="GO:0005737">
    <property type="term" value="C:cytoplasm"/>
    <property type="evidence" value="ECO:0007669"/>
    <property type="project" value="TreeGrafter"/>
</dbReference>
<accession>A0A3B7ML68</accession>
<dbReference type="InterPro" id="IPR001279">
    <property type="entry name" value="Metallo-B-lactamas"/>
</dbReference>
<name>A0A3B7ML68_9BACT</name>
<gene>
    <name evidence="2" type="ORF">D3H65_07095</name>
</gene>
<evidence type="ECO:0000259" key="1">
    <source>
        <dbReference type="Pfam" id="PF12706"/>
    </source>
</evidence>
<dbReference type="EMBL" id="CP032157">
    <property type="protein sequence ID" value="AXY73756.1"/>
    <property type="molecule type" value="Genomic_DNA"/>
</dbReference>
<sequence length="335" mass="37319">MSILQPARKQGNKFQNPVPTTVMVPGGMGRVLAAYLRNKNEVVPKHLPGPFHTDTSIYNTPPATGLRITWLGHSTLLIEIEGKRILTDPVWSNRASFSAFVGPKRFFAPPLALKDLPPLDAIIISHDHYDHLDAPTIRWFSHSQVPFYCSLGVGRYLQQYGVGTRRITEMDWTNQATIANELTLTALPARHFSGRGLLNRFQTLWSSFAIRSSHHNIYYGADSGWHSGFAEIGQAYGPFDLTMLEIGASSPFWTDIHMGPIRAAEAHQALQGKLLMPIHWGTFNLALHPWNEPIQTLIKTAAAKGIQLFAPQPGDPITVTGQPYINPWWETNSGK</sequence>
<evidence type="ECO:0000313" key="3">
    <source>
        <dbReference type="Proteomes" id="UP000263900"/>
    </source>
</evidence>
<protein>
    <submittedName>
        <fullName evidence="2">MBL fold metallo-hydrolase</fullName>
    </submittedName>
</protein>
<reference evidence="2 3" key="1">
    <citation type="submission" date="2018-09" db="EMBL/GenBank/DDBJ databases">
        <title>Genome sequencing of strain 6GH32-13.</title>
        <authorList>
            <person name="Weon H.-Y."/>
            <person name="Heo J."/>
            <person name="Kwon S.-W."/>
        </authorList>
    </citation>
    <scope>NUCLEOTIDE SEQUENCE [LARGE SCALE GENOMIC DNA]</scope>
    <source>
        <strain evidence="2 3">5GH32-13</strain>
    </source>
</reference>
<evidence type="ECO:0000313" key="2">
    <source>
        <dbReference type="EMBL" id="AXY73756.1"/>
    </source>
</evidence>
<feature type="domain" description="Metallo-beta-lactamase" evidence="1">
    <location>
        <begin position="84"/>
        <end position="280"/>
    </location>
</feature>
<dbReference type="KEGG" id="pseg:D3H65_07095"/>
<dbReference type="GO" id="GO:0016787">
    <property type="term" value="F:hydrolase activity"/>
    <property type="evidence" value="ECO:0007669"/>
    <property type="project" value="UniProtKB-KW"/>
</dbReference>
<proteinExistence type="predicted"/>
<keyword evidence="2" id="KW-0378">Hydrolase</keyword>
<dbReference type="RefSeq" id="WP_119049591.1">
    <property type="nucleotide sequence ID" value="NZ_CP032157.1"/>
</dbReference>
<dbReference type="Pfam" id="PF12706">
    <property type="entry name" value="Lactamase_B_2"/>
    <property type="match status" value="1"/>
</dbReference>